<dbReference type="PANTHER" id="PTHR34294">
    <property type="entry name" value="TRANSCRIPTIONAL REGULATOR-RELATED"/>
    <property type="match status" value="1"/>
</dbReference>
<dbReference type="InterPro" id="IPR051054">
    <property type="entry name" value="SorC_transcr_regulators"/>
</dbReference>
<dbReference type="SUPFAM" id="SSF100950">
    <property type="entry name" value="NagB/RpiA/CoA transferase-like"/>
    <property type="match status" value="1"/>
</dbReference>
<evidence type="ECO:0000259" key="5">
    <source>
        <dbReference type="Pfam" id="PF04198"/>
    </source>
</evidence>
<dbReference type="InterPro" id="IPR009057">
    <property type="entry name" value="Homeodomain-like_sf"/>
</dbReference>
<name>A0A9X2HA03_9MICC</name>
<evidence type="ECO:0000313" key="6">
    <source>
        <dbReference type="EMBL" id="MCP3425421.1"/>
    </source>
</evidence>
<dbReference type="GO" id="GO:0030246">
    <property type="term" value="F:carbohydrate binding"/>
    <property type="evidence" value="ECO:0007669"/>
    <property type="project" value="InterPro"/>
</dbReference>
<keyword evidence="3" id="KW-0238">DNA-binding</keyword>
<protein>
    <submittedName>
        <fullName evidence="6">Helix-turn-helix domain-containing protein</fullName>
    </submittedName>
</protein>
<dbReference type="RefSeq" id="WP_254165628.1">
    <property type="nucleotide sequence ID" value="NZ_JANAFB010000009.1"/>
</dbReference>
<evidence type="ECO:0000256" key="3">
    <source>
        <dbReference type="ARBA" id="ARBA00023125"/>
    </source>
</evidence>
<reference evidence="6" key="1">
    <citation type="submission" date="2022-06" db="EMBL/GenBank/DDBJ databases">
        <title>Rothia sp. isolated from sandalwood seedling.</title>
        <authorList>
            <person name="Tuikhar N."/>
            <person name="Kirdat K."/>
            <person name="Thorat V."/>
            <person name="Swetha P."/>
            <person name="Padma S."/>
            <person name="Sundararaj R."/>
            <person name="Yadav A."/>
        </authorList>
    </citation>
    <scope>NUCLEOTIDE SEQUENCE</scope>
    <source>
        <strain evidence="6">AR01</strain>
    </source>
</reference>
<feature type="domain" description="Sugar-binding" evidence="5">
    <location>
        <begin position="77"/>
        <end position="320"/>
    </location>
</feature>
<dbReference type="InterPro" id="IPR037171">
    <property type="entry name" value="NagB/RpiA_transferase-like"/>
</dbReference>
<dbReference type="GO" id="GO:0003677">
    <property type="term" value="F:DNA binding"/>
    <property type="evidence" value="ECO:0007669"/>
    <property type="project" value="UniProtKB-KW"/>
</dbReference>
<accession>A0A9X2HA03</accession>
<dbReference type="SUPFAM" id="SSF46689">
    <property type="entry name" value="Homeodomain-like"/>
    <property type="match status" value="1"/>
</dbReference>
<evidence type="ECO:0000256" key="4">
    <source>
        <dbReference type="ARBA" id="ARBA00023163"/>
    </source>
</evidence>
<evidence type="ECO:0000256" key="1">
    <source>
        <dbReference type="ARBA" id="ARBA00010466"/>
    </source>
</evidence>
<comment type="caution">
    <text evidence="6">The sequence shown here is derived from an EMBL/GenBank/DDBJ whole genome shotgun (WGS) entry which is preliminary data.</text>
</comment>
<keyword evidence="4" id="KW-0804">Transcription</keyword>
<evidence type="ECO:0000256" key="2">
    <source>
        <dbReference type="ARBA" id="ARBA00023015"/>
    </source>
</evidence>
<dbReference type="Gene3D" id="1.10.10.60">
    <property type="entry name" value="Homeodomain-like"/>
    <property type="match status" value="1"/>
</dbReference>
<proteinExistence type="inferred from homology"/>
<sequence>MTNRSRKGPEGDAARAADLYDVDLLYAVARMYYEEGLGQSTIAEQLRVSRPTVSRMLSHARETGMVQIKVIHPRAGGSSELAEQLRLTLGLDAVYLADGMQSSRMGPGMQPAVLRAVEDMQLSQGDALVVSSGMAVYGVAHMELPPLDGVALAPAVGGVAEPEAWHQTNEIVRTMALRTGSTYVPIFAGAIPSPLMYEAVQADEAFSEVRKVWKRAKGSIMGIGSPTTGRTSLASAIPQDSLAASIGDVCLHFYDRSGAELGFPGSERTVRIPREDLASIPFSTAIAVGEEKVWSILTASSMGMFRRLVTDEATARLMLAARAEAG</sequence>
<dbReference type="InterPro" id="IPR007324">
    <property type="entry name" value="Sugar-bd_dom_put"/>
</dbReference>
<dbReference type="Proteomes" id="UP001139502">
    <property type="component" value="Unassembled WGS sequence"/>
</dbReference>
<dbReference type="Pfam" id="PF04198">
    <property type="entry name" value="Sugar-bind"/>
    <property type="match status" value="1"/>
</dbReference>
<dbReference type="PANTHER" id="PTHR34294:SF1">
    <property type="entry name" value="TRANSCRIPTIONAL REGULATOR LSRR"/>
    <property type="match status" value="1"/>
</dbReference>
<evidence type="ECO:0000313" key="7">
    <source>
        <dbReference type="Proteomes" id="UP001139502"/>
    </source>
</evidence>
<gene>
    <name evidence="6" type="ORF">NBM05_05150</name>
</gene>
<keyword evidence="2" id="KW-0805">Transcription regulation</keyword>
<keyword evidence="7" id="KW-1185">Reference proteome</keyword>
<comment type="similarity">
    <text evidence="1">Belongs to the SorC transcriptional regulatory family.</text>
</comment>
<dbReference type="Pfam" id="PF13384">
    <property type="entry name" value="HTH_23"/>
    <property type="match status" value="1"/>
</dbReference>
<dbReference type="AlphaFoldDB" id="A0A9X2HA03"/>
<organism evidence="6 7">
    <name type="scientific">Rothia santali</name>
    <dbReference type="NCBI Taxonomy" id="2949643"/>
    <lineage>
        <taxon>Bacteria</taxon>
        <taxon>Bacillati</taxon>
        <taxon>Actinomycetota</taxon>
        <taxon>Actinomycetes</taxon>
        <taxon>Micrococcales</taxon>
        <taxon>Micrococcaceae</taxon>
        <taxon>Rothia</taxon>
    </lineage>
</organism>
<dbReference type="Gene3D" id="3.40.50.1360">
    <property type="match status" value="1"/>
</dbReference>
<dbReference type="EMBL" id="JANAFB010000009">
    <property type="protein sequence ID" value="MCP3425421.1"/>
    <property type="molecule type" value="Genomic_DNA"/>
</dbReference>